<proteinExistence type="predicted"/>
<dbReference type="Proteomes" id="UP001596270">
    <property type="component" value="Unassembled WGS sequence"/>
</dbReference>
<name>A0ABW1U3Z3_9BURK</name>
<dbReference type="RefSeq" id="WP_377414722.1">
    <property type="nucleotide sequence ID" value="NZ_JBHSRS010000084.1"/>
</dbReference>
<protein>
    <recommendedName>
        <fullName evidence="3">Transposase</fullName>
    </recommendedName>
</protein>
<evidence type="ECO:0000313" key="1">
    <source>
        <dbReference type="EMBL" id="MFC6284275.1"/>
    </source>
</evidence>
<organism evidence="1 2">
    <name type="scientific">Polaromonas aquatica</name>
    <dbReference type="NCBI Taxonomy" id="332657"/>
    <lineage>
        <taxon>Bacteria</taxon>
        <taxon>Pseudomonadati</taxon>
        <taxon>Pseudomonadota</taxon>
        <taxon>Betaproteobacteria</taxon>
        <taxon>Burkholderiales</taxon>
        <taxon>Comamonadaceae</taxon>
        <taxon>Polaromonas</taxon>
    </lineage>
</organism>
<gene>
    <name evidence="1" type="ORF">ACFQND_23860</name>
</gene>
<dbReference type="EMBL" id="JBHSRS010000084">
    <property type="protein sequence ID" value="MFC6284275.1"/>
    <property type="molecule type" value="Genomic_DNA"/>
</dbReference>
<evidence type="ECO:0008006" key="3">
    <source>
        <dbReference type="Google" id="ProtNLM"/>
    </source>
</evidence>
<sequence length="44" mass="4828">MIQFAKLGAGELRRRMSGELQDNDLGCTRALQLFCGLAAIRGVF</sequence>
<evidence type="ECO:0000313" key="2">
    <source>
        <dbReference type="Proteomes" id="UP001596270"/>
    </source>
</evidence>
<reference evidence="2" key="1">
    <citation type="journal article" date="2019" name="Int. J. Syst. Evol. Microbiol.">
        <title>The Global Catalogue of Microorganisms (GCM) 10K type strain sequencing project: providing services to taxonomists for standard genome sequencing and annotation.</title>
        <authorList>
            <consortium name="The Broad Institute Genomics Platform"/>
            <consortium name="The Broad Institute Genome Sequencing Center for Infectious Disease"/>
            <person name="Wu L."/>
            <person name="Ma J."/>
        </authorList>
    </citation>
    <scope>NUCLEOTIDE SEQUENCE [LARGE SCALE GENOMIC DNA]</scope>
    <source>
        <strain evidence="2">CCUG 39402</strain>
    </source>
</reference>
<accession>A0ABW1U3Z3</accession>
<keyword evidence="2" id="KW-1185">Reference proteome</keyword>
<comment type="caution">
    <text evidence="1">The sequence shown here is derived from an EMBL/GenBank/DDBJ whole genome shotgun (WGS) entry which is preliminary data.</text>
</comment>